<organism evidence="1 2">
    <name type="scientific">Lupinus angustifolius</name>
    <name type="common">Narrow-leaved blue lupine</name>
    <dbReference type="NCBI Taxonomy" id="3871"/>
    <lineage>
        <taxon>Eukaryota</taxon>
        <taxon>Viridiplantae</taxon>
        <taxon>Streptophyta</taxon>
        <taxon>Embryophyta</taxon>
        <taxon>Tracheophyta</taxon>
        <taxon>Spermatophyta</taxon>
        <taxon>Magnoliopsida</taxon>
        <taxon>eudicotyledons</taxon>
        <taxon>Gunneridae</taxon>
        <taxon>Pentapetalae</taxon>
        <taxon>rosids</taxon>
        <taxon>fabids</taxon>
        <taxon>Fabales</taxon>
        <taxon>Fabaceae</taxon>
        <taxon>Papilionoideae</taxon>
        <taxon>50 kb inversion clade</taxon>
        <taxon>genistoids sensu lato</taxon>
        <taxon>core genistoids</taxon>
        <taxon>Genisteae</taxon>
        <taxon>Lupinus</taxon>
    </lineage>
</organism>
<evidence type="ECO:0000313" key="1">
    <source>
        <dbReference type="EMBL" id="OIW07368.1"/>
    </source>
</evidence>
<keyword evidence="2" id="KW-1185">Reference proteome</keyword>
<reference evidence="1 2" key="1">
    <citation type="journal article" date="2017" name="Plant Biotechnol. J.">
        <title>A comprehensive draft genome sequence for lupin (Lupinus angustifolius), an emerging health food: insights into plant-microbe interactions and legume evolution.</title>
        <authorList>
            <person name="Hane J.K."/>
            <person name="Ming Y."/>
            <person name="Kamphuis L.G."/>
            <person name="Nelson M.N."/>
            <person name="Garg G."/>
            <person name="Atkins C.A."/>
            <person name="Bayer P.E."/>
            <person name="Bravo A."/>
            <person name="Bringans S."/>
            <person name="Cannon S."/>
            <person name="Edwards D."/>
            <person name="Foley R."/>
            <person name="Gao L.L."/>
            <person name="Harrison M.J."/>
            <person name="Huang W."/>
            <person name="Hurgobin B."/>
            <person name="Li S."/>
            <person name="Liu C.W."/>
            <person name="McGrath A."/>
            <person name="Morahan G."/>
            <person name="Murray J."/>
            <person name="Weller J."/>
            <person name="Jian J."/>
            <person name="Singh K.B."/>
        </authorList>
    </citation>
    <scope>NUCLEOTIDE SEQUENCE</scope>
    <source>
        <strain evidence="2">cv. Tanjil</strain>
        <tissue evidence="1">Whole plant</tissue>
    </source>
</reference>
<dbReference type="Gramene" id="OIW07368">
    <property type="protein sequence ID" value="OIW07368"/>
    <property type="gene ID" value="TanjilG_10203"/>
</dbReference>
<sequence>MSNLDERWRAYKYRLRCKYFYPNKSKEVILANPPSGLDCVDWTAFGHHYKEDKVKVKIML</sequence>
<dbReference type="AlphaFoldDB" id="A0A4P1RBV8"/>
<proteinExistence type="predicted"/>
<protein>
    <submittedName>
        <fullName evidence="1">Uncharacterized protein</fullName>
    </submittedName>
</protein>
<gene>
    <name evidence="1" type="ORF">TanjilG_10203</name>
</gene>
<evidence type="ECO:0000313" key="2">
    <source>
        <dbReference type="Proteomes" id="UP000188354"/>
    </source>
</evidence>
<dbReference type="EMBL" id="CM007368">
    <property type="protein sequence ID" value="OIW07368.1"/>
    <property type="molecule type" value="Genomic_DNA"/>
</dbReference>
<accession>A0A4P1RBV8</accession>
<dbReference type="Proteomes" id="UP000188354">
    <property type="component" value="Chromosome LG08"/>
</dbReference>
<name>A0A4P1RBV8_LUPAN</name>